<dbReference type="InterPro" id="IPR036249">
    <property type="entry name" value="Thioredoxin-like_sf"/>
</dbReference>
<dbReference type="SUPFAM" id="SSF47616">
    <property type="entry name" value="GST C-terminal domain-like"/>
    <property type="match status" value="1"/>
</dbReference>
<organism evidence="3 4">
    <name type="scientific">Aphanomyces stellatus</name>
    <dbReference type="NCBI Taxonomy" id="120398"/>
    <lineage>
        <taxon>Eukaryota</taxon>
        <taxon>Sar</taxon>
        <taxon>Stramenopiles</taxon>
        <taxon>Oomycota</taxon>
        <taxon>Saprolegniomycetes</taxon>
        <taxon>Saprolegniales</taxon>
        <taxon>Verrucalvaceae</taxon>
        <taxon>Aphanomyces</taxon>
    </lineage>
</organism>
<dbReference type="SUPFAM" id="SSF52833">
    <property type="entry name" value="Thioredoxin-like"/>
    <property type="match status" value="1"/>
</dbReference>
<evidence type="ECO:0000259" key="1">
    <source>
        <dbReference type="Pfam" id="PF13409"/>
    </source>
</evidence>
<accession>A0A485L1B5</accession>
<dbReference type="Proteomes" id="UP000332933">
    <property type="component" value="Unassembled WGS sequence"/>
</dbReference>
<dbReference type="InterPro" id="IPR036282">
    <property type="entry name" value="Glutathione-S-Trfase_C_sf"/>
</dbReference>
<dbReference type="EMBL" id="VJMH01005556">
    <property type="protein sequence ID" value="KAF0694577.1"/>
    <property type="molecule type" value="Genomic_DNA"/>
</dbReference>
<name>A0A485L1B5_9STRA</name>
<evidence type="ECO:0000313" key="4">
    <source>
        <dbReference type="Proteomes" id="UP000332933"/>
    </source>
</evidence>
<dbReference type="GO" id="GO:0006749">
    <property type="term" value="P:glutathione metabolic process"/>
    <property type="evidence" value="ECO:0007669"/>
    <property type="project" value="TreeGrafter"/>
</dbReference>
<dbReference type="PANTHER" id="PTHR42673">
    <property type="entry name" value="MALEYLACETOACETATE ISOMERASE"/>
    <property type="match status" value="1"/>
</dbReference>
<feature type="domain" description="GST N-terminal" evidence="1">
    <location>
        <begin position="100"/>
        <end position="177"/>
    </location>
</feature>
<evidence type="ECO:0000313" key="3">
    <source>
        <dbReference type="EMBL" id="VFT91385.1"/>
    </source>
</evidence>
<dbReference type="Gene3D" id="3.40.30.10">
    <property type="entry name" value="Glutaredoxin"/>
    <property type="match status" value="1"/>
</dbReference>
<dbReference type="AlphaFoldDB" id="A0A485L1B5"/>
<dbReference type="InterPro" id="IPR004045">
    <property type="entry name" value="Glutathione_S-Trfase_N"/>
</dbReference>
<sequence length="333" mass="37754">MFVDVILTTTQTIPESMWSKHSEQQRCFGIEFIDRVQLVFIIPSHKQCLHLICSGKKHHYISDFTGYVNTKVSFIQTPEKITLILQSAMKLTLVVANKHYSTWPLRAWALMTHLGIDFEEHVAPLDDLQPGVNLREPWVSLSPTRRFPLLLIDYDPTSTAAPFLIWDSLAIMEFLYETHVAVWPADARARAFARSAAAEMHSGFEAVRDVCTGALGLRVELHPAKKNDPAFQADLTRLSKLIRQGLDTFGGPFLAGPAFTAADAMYCPVAFRVQTYRIVFDDAAVNAYFERLRGLDAMRQWEQAGLVEPYRLLKYDEHARQVGTVVEDLRRSA</sequence>
<dbReference type="GO" id="GO:0016034">
    <property type="term" value="F:maleylacetoacetate isomerase activity"/>
    <property type="evidence" value="ECO:0007669"/>
    <property type="project" value="TreeGrafter"/>
</dbReference>
<proteinExistence type="predicted"/>
<reference evidence="3 4" key="1">
    <citation type="submission" date="2019-03" db="EMBL/GenBank/DDBJ databases">
        <authorList>
            <person name="Gaulin E."/>
            <person name="Dumas B."/>
        </authorList>
    </citation>
    <scope>NUCLEOTIDE SEQUENCE [LARGE SCALE GENOMIC DNA]</scope>
    <source>
        <strain evidence="3">CBS 568.67</strain>
    </source>
</reference>
<dbReference type="PANTHER" id="PTHR42673:SF4">
    <property type="entry name" value="MALEYLACETOACETATE ISOMERASE"/>
    <property type="match status" value="1"/>
</dbReference>
<gene>
    <name evidence="3" type="primary">Aste57867_14565</name>
    <name evidence="2" type="ORF">As57867_014511</name>
    <name evidence="3" type="ORF">ASTE57867_14565</name>
</gene>
<dbReference type="EMBL" id="CAADRA010005577">
    <property type="protein sequence ID" value="VFT91385.1"/>
    <property type="molecule type" value="Genomic_DNA"/>
</dbReference>
<dbReference type="GO" id="GO:0006559">
    <property type="term" value="P:L-phenylalanine catabolic process"/>
    <property type="evidence" value="ECO:0007669"/>
    <property type="project" value="TreeGrafter"/>
</dbReference>
<dbReference type="Gene3D" id="1.20.1050.10">
    <property type="match status" value="1"/>
</dbReference>
<dbReference type="Pfam" id="PF13409">
    <property type="entry name" value="GST_N_2"/>
    <property type="match status" value="1"/>
</dbReference>
<dbReference type="GO" id="GO:0004364">
    <property type="term" value="F:glutathione transferase activity"/>
    <property type="evidence" value="ECO:0007669"/>
    <property type="project" value="TreeGrafter"/>
</dbReference>
<reference evidence="2" key="2">
    <citation type="submission" date="2019-06" db="EMBL/GenBank/DDBJ databases">
        <title>Genomics analysis of Aphanomyces spp. identifies a new class of oomycete effector associated with host adaptation.</title>
        <authorList>
            <person name="Gaulin E."/>
        </authorList>
    </citation>
    <scope>NUCLEOTIDE SEQUENCE</scope>
    <source>
        <strain evidence="2">CBS 578.67</strain>
    </source>
</reference>
<keyword evidence="4" id="KW-1185">Reference proteome</keyword>
<dbReference type="OrthoDB" id="249703at2759"/>
<protein>
    <submittedName>
        <fullName evidence="3">Aste57867_14565 protein</fullName>
    </submittedName>
</protein>
<evidence type="ECO:0000313" key="2">
    <source>
        <dbReference type="EMBL" id="KAF0694577.1"/>
    </source>
</evidence>